<dbReference type="GO" id="GO:0004803">
    <property type="term" value="F:transposase activity"/>
    <property type="evidence" value="ECO:0007669"/>
    <property type="project" value="InterPro"/>
</dbReference>
<dbReference type="EMBL" id="PCWS01000118">
    <property type="protein sequence ID" value="PIR08008.1"/>
    <property type="molecule type" value="Genomic_DNA"/>
</dbReference>
<evidence type="ECO:0000259" key="1">
    <source>
        <dbReference type="SMART" id="SM01321"/>
    </source>
</evidence>
<proteinExistence type="predicted"/>
<dbReference type="PANTHER" id="PTHR34322">
    <property type="entry name" value="TRANSPOSASE, Y1_TNP DOMAIN-CONTAINING"/>
    <property type="match status" value="1"/>
</dbReference>
<dbReference type="Proteomes" id="UP000230707">
    <property type="component" value="Unassembled WGS sequence"/>
</dbReference>
<evidence type="ECO:0000313" key="2">
    <source>
        <dbReference type="EMBL" id="PIR08008.1"/>
    </source>
</evidence>
<dbReference type="SMART" id="SM01321">
    <property type="entry name" value="Y1_Tnp"/>
    <property type="match status" value="1"/>
</dbReference>
<dbReference type="PANTHER" id="PTHR34322:SF2">
    <property type="entry name" value="TRANSPOSASE IS200-LIKE DOMAIN-CONTAINING PROTEIN"/>
    <property type="match status" value="1"/>
</dbReference>
<name>A0A2H0NGH9_9BACT</name>
<dbReference type="InterPro" id="IPR036515">
    <property type="entry name" value="Transposase_17_sf"/>
</dbReference>
<evidence type="ECO:0000313" key="3">
    <source>
        <dbReference type="Proteomes" id="UP000230707"/>
    </source>
</evidence>
<feature type="domain" description="Transposase IS200-like" evidence="1">
    <location>
        <begin position="11"/>
        <end position="141"/>
    </location>
</feature>
<dbReference type="GO" id="GO:0006313">
    <property type="term" value="P:DNA transposition"/>
    <property type="evidence" value="ECO:0007669"/>
    <property type="project" value="InterPro"/>
</dbReference>
<dbReference type="AlphaFoldDB" id="A0A2H0NGH9"/>
<dbReference type="Pfam" id="PF01797">
    <property type="entry name" value="Y1_Tnp"/>
    <property type="match status" value="1"/>
</dbReference>
<protein>
    <recommendedName>
        <fullName evidence="1">Transposase IS200-like domain-containing protein</fullName>
    </recommendedName>
</protein>
<sequence>MPSRNSVKIYMENAYYHIYNRGVEDRDIFRDDQDYKVFLSFMKRYLIPPVQYEVRPRWKQDIACNLELTCYSLMPNHFHLLIKQVSKDTITNFMRALMDCYVKFFNRKYKRIGGLFQGKFKAVQIDNDAYLLHLTRYIHLNPLDIEGMTLDELKDYYCSYGEYIGKRNTEWIKHKDILDNFGSKVANIGSFASYKDFVEKYKEDSGAVLEGLVLE</sequence>
<dbReference type="SUPFAM" id="SSF143422">
    <property type="entry name" value="Transposase IS200-like"/>
    <property type="match status" value="1"/>
</dbReference>
<accession>A0A2H0NGH9</accession>
<organism evidence="2 3">
    <name type="scientific">Candidatus Gottesmanbacteria bacterium CG11_big_fil_rev_8_21_14_0_20_37_11</name>
    <dbReference type="NCBI Taxonomy" id="1974575"/>
    <lineage>
        <taxon>Bacteria</taxon>
        <taxon>Candidatus Gottesmaniibacteriota</taxon>
    </lineage>
</organism>
<dbReference type="InterPro" id="IPR002686">
    <property type="entry name" value="Transposase_17"/>
</dbReference>
<dbReference type="Gene3D" id="3.30.70.1290">
    <property type="entry name" value="Transposase IS200-like"/>
    <property type="match status" value="1"/>
</dbReference>
<gene>
    <name evidence="2" type="ORF">COV53_05255</name>
</gene>
<comment type="caution">
    <text evidence="2">The sequence shown here is derived from an EMBL/GenBank/DDBJ whole genome shotgun (WGS) entry which is preliminary data.</text>
</comment>
<dbReference type="GO" id="GO:0003677">
    <property type="term" value="F:DNA binding"/>
    <property type="evidence" value="ECO:0007669"/>
    <property type="project" value="InterPro"/>
</dbReference>
<reference evidence="2 3" key="1">
    <citation type="submission" date="2017-09" db="EMBL/GenBank/DDBJ databases">
        <title>Depth-based differentiation of microbial function through sediment-hosted aquifers and enrichment of novel symbionts in the deep terrestrial subsurface.</title>
        <authorList>
            <person name="Probst A.J."/>
            <person name="Ladd B."/>
            <person name="Jarett J.K."/>
            <person name="Geller-Mcgrath D.E."/>
            <person name="Sieber C.M."/>
            <person name="Emerson J.B."/>
            <person name="Anantharaman K."/>
            <person name="Thomas B.C."/>
            <person name="Malmstrom R."/>
            <person name="Stieglmeier M."/>
            <person name="Klingl A."/>
            <person name="Woyke T."/>
            <person name="Ryan C.M."/>
            <person name="Banfield J.F."/>
        </authorList>
    </citation>
    <scope>NUCLEOTIDE SEQUENCE [LARGE SCALE GENOMIC DNA]</scope>
    <source>
        <strain evidence="2">CG11_big_fil_rev_8_21_14_0_20_37_11</strain>
    </source>
</reference>